<sequence>MNWINFRNYFFDWRKTAFVLFVGLIMIFPYIFLGEDVHIPVGDNMDSNIAWYKMLSDQGKIWSGPETLVQGMVKEIPRFSLPSGLNLELVFYGFMDPLNAYLVNKILIFFIGILSMYGFLNFWKGKWSSTVMILFALIWASLPFYPHRGISIAGLPLIALGMGYLWEGRRICLAFALIFLYSAYSMMVLAGIFAWSVAFMMFIMFCIYFKKWPKWVFGGFLFWLFLYLIQEYQLIYSYFIQNNFISHRSEMIYPGHEFSLVNVVKEITKGGYLGVYYWWGYLPLVFLGVFLGKIRNGVKKEIGVMLLIALILSFLSNVLNIPELVNFPGKLWPKLQSFSLIRFAHLIPFFVFTALALVMLEGTIPFKKILMVGLIALNIFPYHYEWRNMVNEQVPFLGYRAASFKEFYARDQYNKLKSIIPEAYQGYFGHINIHPAISAYNGLPCIDGYLQNYSLKHKNQIIKVLEDEIANNDFLNYHLKDWGNKCYLQNQKYPDEFDAFKWRDYTKIEDLAYDFDHLKNQLNVHYLISSIPISMDGLELVRKIDDHSSAWNLHLYRIQ</sequence>
<feature type="transmembrane region" description="Helical" evidence="1">
    <location>
        <begin position="150"/>
        <end position="166"/>
    </location>
</feature>
<dbReference type="RefSeq" id="WP_290248413.1">
    <property type="nucleotide sequence ID" value="NZ_JAUFQT010000001.1"/>
</dbReference>
<dbReference type="Pfam" id="PF19510">
    <property type="entry name" value="DUF6044"/>
    <property type="match status" value="1"/>
</dbReference>
<comment type="caution">
    <text evidence="2">The sequence shown here is derived from an EMBL/GenBank/DDBJ whole genome shotgun (WGS) entry which is preliminary data.</text>
</comment>
<feature type="transmembrane region" description="Helical" evidence="1">
    <location>
        <begin position="341"/>
        <end position="360"/>
    </location>
</feature>
<organism evidence="2 3">
    <name type="scientific">Echinicola jeungdonensis</name>
    <dbReference type="NCBI Taxonomy" id="709343"/>
    <lineage>
        <taxon>Bacteria</taxon>
        <taxon>Pseudomonadati</taxon>
        <taxon>Bacteroidota</taxon>
        <taxon>Cytophagia</taxon>
        <taxon>Cytophagales</taxon>
        <taxon>Cyclobacteriaceae</taxon>
        <taxon>Echinicola</taxon>
    </lineage>
</organism>
<name>A0ABV5J811_9BACT</name>
<keyword evidence="1" id="KW-0472">Membrane</keyword>
<keyword evidence="1" id="KW-0812">Transmembrane</keyword>
<proteinExistence type="predicted"/>
<feature type="transmembrane region" description="Helical" evidence="1">
    <location>
        <begin position="275"/>
        <end position="292"/>
    </location>
</feature>
<gene>
    <name evidence="2" type="ORF">ACFFUR_14255</name>
</gene>
<feature type="transmembrane region" description="Helical" evidence="1">
    <location>
        <begin position="101"/>
        <end position="120"/>
    </location>
</feature>
<dbReference type="EMBL" id="JBHMEW010000065">
    <property type="protein sequence ID" value="MFB9212974.1"/>
    <property type="molecule type" value="Genomic_DNA"/>
</dbReference>
<accession>A0ABV5J811</accession>
<keyword evidence="1" id="KW-1133">Transmembrane helix</keyword>
<dbReference type="InterPro" id="IPR046107">
    <property type="entry name" value="DUF6044"/>
</dbReference>
<reference evidence="2 3" key="1">
    <citation type="submission" date="2024-09" db="EMBL/GenBank/DDBJ databases">
        <authorList>
            <person name="Sun Q."/>
            <person name="Mori K."/>
        </authorList>
    </citation>
    <scope>NUCLEOTIDE SEQUENCE [LARGE SCALE GENOMIC DNA]</scope>
    <source>
        <strain evidence="2 3">CECT 7682</strain>
    </source>
</reference>
<keyword evidence="3" id="KW-1185">Reference proteome</keyword>
<protein>
    <submittedName>
        <fullName evidence="2">DUF6044 family protein</fullName>
    </submittedName>
</protein>
<feature type="transmembrane region" description="Helical" evidence="1">
    <location>
        <begin position="193"/>
        <end position="209"/>
    </location>
</feature>
<evidence type="ECO:0000313" key="3">
    <source>
        <dbReference type="Proteomes" id="UP001589654"/>
    </source>
</evidence>
<evidence type="ECO:0000313" key="2">
    <source>
        <dbReference type="EMBL" id="MFB9212974.1"/>
    </source>
</evidence>
<evidence type="ECO:0000256" key="1">
    <source>
        <dbReference type="SAM" id="Phobius"/>
    </source>
</evidence>
<feature type="transmembrane region" description="Helical" evidence="1">
    <location>
        <begin position="16"/>
        <end position="33"/>
    </location>
</feature>
<feature type="transmembrane region" description="Helical" evidence="1">
    <location>
        <begin position="216"/>
        <end position="239"/>
    </location>
</feature>
<dbReference type="Proteomes" id="UP001589654">
    <property type="component" value="Unassembled WGS sequence"/>
</dbReference>
<feature type="transmembrane region" description="Helical" evidence="1">
    <location>
        <begin position="304"/>
        <end position="321"/>
    </location>
</feature>